<organism evidence="5 6">
    <name type="scientific">Eragrostis curvula</name>
    <name type="common">weeping love grass</name>
    <dbReference type="NCBI Taxonomy" id="38414"/>
    <lineage>
        <taxon>Eukaryota</taxon>
        <taxon>Viridiplantae</taxon>
        <taxon>Streptophyta</taxon>
        <taxon>Embryophyta</taxon>
        <taxon>Tracheophyta</taxon>
        <taxon>Spermatophyta</taxon>
        <taxon>Magnoliopsida</taxon>
        <taxon>Liliopsida</taxon>
        <taxon>Poales</taxon>
        <taxon>Poaceae</taxon>
        <taxon>PACMAD clade</taxon>
        <taxon>Chloridoideae</taxon>
        <taxon>Eragrostideae</taxon>
        <taxon>Eragrostidinae</taxon>
        <taxon>Eragrostis</taxon>
    </lineage>
</organism>
<dbReference type="GO" id="GO:0051726">
    <property type="term" value="P:regulation of cell cycle"/>
    <property type="evidence" value="ECO:0007669"/>
    <property type="project" value="InterPro"/>
</dbReference>
<evidence type="ECO:0000259" key="4">
    <source>
        <dbReference type="Pfam" id="PF02234"/>
    </source>
</evidence>
<comment type="similarity">
    <text evidence="1">Belongs to the CDI family. ICK/KRP subfamily.</text>
</comment>
<dbReference type="AlphaFoldDB" id="A0A5J9UKT3"/>
<evidence type="ECO:0000256" key="3">
    <source>
        <dbReference type="SAM" id="MobiDB-lite"/>
    </source>
</evidence>
<feature type="non-terminal residue" evidence="5">
    <location>
        <position position="1"/>
    </location>
</feature>
<evidence type="ECO:0000313" key="5">
    <source>
        <dbReference type="EMBL" id="TVU24156.1"/>
    </source>
</evidence>
<feature type="domain" description="Cyclin-dependent kinase inhibitor" evidence="4">
    <location>
        <begin position="160"/>
        <end position="204"/>
    </location>
</feature>
<name>A0A5J9UKT3_9POAL</name>
<dbReference type="Pfam" id="PF02234">
    <property type="entry name" value="CDI"/>
    <property type="match status" value="1"/>
</dbReference>
<dbReference type="Gramene" id="TVU24156">
    <property type="protein sequence ID" value="TVU24156"/>
    <property type="gene ID" value="EJB05_26557"/>
</dbReference>
<feature type="region of interest" description="Disordered" evidence="3">
    <location>
        <begin position="93"/>
        <end position="163"/>
    </location>
</feature>
<evidence type="ECO:0000313" key="6">
    <source>
        <dbReference type="Proteomes" id="UP000324897"/>
    </source>
</evidence>
<evidence type="ECO:0000256" key="1">
    <source>
        <dbReference type="ARBA" id="ARBA00010274"/>
    </source>
</evidence>
<sequence length="206" mass="21742">MGKCGVRSCGEQRRCSSAAVPAAAAGYLTLRSGRRVPAVNAASCSPMRSRRQHYCRGGSGRRCGGGAKSARSSPRRKSATAAGVRQCCRVVTSHPVAGGGRPEQETPAQATNPASHDDDDRCGGAGSRPDTLLSDEAALPKRPYEANGGGVADQPARPSPPPEAEIEAFFAAAELAERRRFAETYNYDVVLDRPLEGRFEWAPVST</sequence>
<comment type="caution">
    <text evidence="5">The sequence shown here is derived from an EMBL/GenBank/DDBJ whole genome shotgun (WGS) entry which is preliminary data.</text>
</comment>
<dbReference type="PANTHER" id="PTHR46776">
    <property type="entry name" value="CYCLIN-DEPENDENT KINASE INHIBITOR 4-RELATED"/>
    <property type="match status" value="1"/>
</dbReference>
<reference evidence="5 6" key="1">
    <citation type="journal article" date="2019" name="Sci. Rep.">
        <title>A high-quality genome of Eragrostis curvula grass provides insights into Poaceae evolution and supports new strategies to enhance forage quality.</title>
        <authorList>
            <person name="Carballo J."/>
            <person name="Santos B.A.C.M."/>
            <person name="Zappacosta D."/>
            <person name="Garbus I."/>
            <person name="Selva J.P."/>
            <person name="Gallo C.A."/>
            <person name="Diaz A."/>
            <person name="Albertini E."/>
            <person name="Caccamo M."/>
            <person name="Echenique V."/>
        </authorList>
    </citation>
    <scope>NUCLEOTIDE SEQUENCE [LARGE SCALE GENOMIC DNA]</scope>
    <source>
        <strain evidence="6">cv. Victoria</strain>
        <tissue evidence="5">Leaf</tissue>
    </source>
</reference>
<dbReference type="Proteomes" id="UP000324897">
    <property type="component" value="Chromosome 2"/>
</dbReference>
<dbReference type="Gene3D" id="4.10.365.10">
    <property type="entry name" value="p27"/>
    <property type="match status" value="1"/>
</dbReference>
<proteinExistence type="inferred from homology"/>
<protein>
    <recommendedName>
        <fullName evidence="4">Cyclin-dependent kinase inhibitor domain-containing protein</fullName>
    </recommendedName>
</protein>
<dbReference type="InterPro" id="IPR044898">
    <property type="entry name" value="CDI_dom_sf"/>
</dbReference>
<accession>A0A5J9UKT3</accession>
<feature type="compositionally biased region" description="Gly residues" evidence="3">
    <location>
        <begin position="57"/>
        <end position="67"/>
    </location>
</feature>
<dbReference type="OrthoDB" id="677401at2759"/>
<dbReference type="GO" id="GO:0005634">
    <property type="term" value="C:nucleus"/>
    <property type="evidence" value="ECO:0007669"/>
    <property type="project" value="InterPro"/>
</dbReference>
<dbReference type="EMBL" id="RWGY01000013">
    <property type="protein sequence ID" value="TVU24156.1"/>
    <property type="molecule type" value="Genomic_DNA"/>
</dbReference>
<dbReference type="InterPro" id="IPR003175">
    <property type="entry name" value="CDI_dom"/>
</dbReference>
<feature type="region of interest" description="Disordered" evidence="3">
    <location>
        <begin position="51"/>
        <end position="81"/>
    </location>
</feature>
<keyword evidence="2" id="KW-0649">Protein kinase inhibitor</keyword>
<dbReference type="InterPro" id="IPR044275">
    <property type="entry name" value="KRP"/>
</dbReference>
<dbReference type="GO" id="GO:0004861">
    <property type="term" value="F:cyclin-dependent protein serine/threonine kinase inhibitor activity"/>
    <property type="evidence" value="ECO:0007669"/>
    <property type="project" value="InterPro"/>
</dbReference>
<gene>
    <name evidence="5" type="ORF">EJB05_26557</name>
</gene>
<keyword evidence="6" id="KW-1185">Reference proteome</keyword>
<evidence type="ECO:0000256" key="2">
    <source>
        <dbReference type="ARBA" id="ARBA00023013"/>
    </source>
</evidence>